<dbReference type="PROSITE" id="PS50110">
    <property type="entry name" value="RESPONSE_REGULATORY"/>
    <property type="match status" value="1"/>
</dbReference>
<gene>
    <name evidence="8" type="ORF">PZE19_07875</name>
</gene>
<keyword evidence="5" id="KW-0804">Transcription</keyword>
<evidence type="ECO:0000313" key="9">
    <source>
        <dbReference type="Proteomes" id="UP001216907"/>
    </source>
</evidence>
<proteinExistence type="predicted"/>
<dbReference type="InterPro" id="IPR001789">
    <property type="entry name" value="Sig_transdc_resp-reg_receiver"/>
</dbReference>
<keyword evidence="3" id="KW-0805">Transcription regulation</keyword>
<evidence type="ECO:0000313" key="8">
    <source>
        <dbReference type="EMBL" id="MDG3003683.1"/>
    </source>
</evidence>
<dbReference type="RefSeq" id="WP_277860033.1">
    <property type="nucleotide sequence ID" value="NZ_JARRAG010000001.1"/>
</dbReference>
<keyword evidence="9" id="KW-1185">Reference proteome</keyword>
<keyword evidence="1 6" id="KW-0597">Phosphoprotein</keyword>
<dbReference type="CDD" id="cd17546">
    <property type="entry name" value="REC_hyHK_CKI1_RcsC-like"/>
    <property type="match status" value="1"/>
</dbReference>
<dbReference type="Pfam" id="PF00072">
    <property type="entry name" value="Response_reg"/>
    <property type="match status" value="1"/>
</dbReference>
<name>A0ABT6F7X4_9BACT</name>
<comment type="caution">
    <text evidence="8">The sequence shown here is derived from an EMBL/GenBank/DDBJ whole genome shotgun (WGS) entry which is preliminary data.</text>
</comment>
<keyword evidence="2" id="KW-0902">Two-component regulatory system</keyword>
<evidence type="ECO:0000256" key="3">
    <source>
        <dbReference type="ARBA" id="ARBA00023015"/>
    </source>
</evidence>
<evidence type="ECO:0000256" key="5">
    <source>
        <dbReference type="ARBA" id="ARBA00023163"/>
    </source>
</evidence>
<reference evidence="8 9" key="1">
    <citation type="submission" date="2023-03" db="EMBL/GenBank/DDBJ databases">
        <title>Paludisphaera mucosa sp. nov. a novel planctomycete from northern fen.</title>
        <authorList>
            <person name="Ivanova A."/>
        </authorList>
    </citation>
    <scope>NUCLEOTIDE SEQUENCE [LARGE SCALE GENOMIC DNA]</scope>
    <source>
        <strain evidence="8 9">Pla2</strain>
    </source>
</reference>
<dbReference type="Gene3D" id="3.40.50.2300">
    <property type="match status" value="1"/>
</dbReference>
<dbReference type="InterPro" id="IPR039420">
    <property type="entry name" value="WalR-like"/>
</dbReference>
<evidence type="ECO:0000256" key="6">
    <source>
        <dbReference type="PROSITE-ProRule" id="PRU00169"/>
    </source>
</evidence>
<keyword evidence="4" id="KW-0238">DNA-binding</keyword>
<organism evidence="8 9">
    <name type="scientific">Paludisphaera mucosa</name>
    <dbReference type="NCBI Taxonomy" id="3030827"/>
    <lineage>
        <taxon>Bacteria</taxon>
        <taxon>Pseudomonadati</taxon>
        <taxon>Planctomycetota</taxon>
        <taxon>Planctomycetia</taxon>
        <taxon>Isosphaerales</taxon>
        <taxon>Isosphaeraceae</taxon>
        <taxon>Paludisphaera</taxon>
    </lineage>
</organism>
<evidence type="ECO:0000256" key="1">
    <source>
        <dbReference type="ARBA" id="ARBA00022553"/>
    </source>
</evidence>
<evidence type="ECO:0000256" key="2">
    <source>
        <dbReference type="ARBA" id="ARBA00023012"/>
    </source>
</evidence>
<dbReference type="Proteomes" id="UP001216907">
    <property type="component" value="Unassembled WGS sequence"/>
</dbReference>
<protein>
    <submittedName>
        <fullName evidence="8">Response regulator</fullName>
    </submittedName>
</protein>
<evidence type="ECO:0000256" key="4">
    <source>
        <dbReference type="ARBA" id="ARBA00023125"/>
    </source>
</evidence>
<dbReference type="SMART" id="SM00448">
    <property type="entry name" value="REC"/>
    <property type="match status" value="1"/>
</dbReference>
<evidence type="ECO:0000259" key="7">
    <source>
        <dbReference type="PROSITE" id="PS50110"/>
    </source>
</evidence>
<dbReference type="EMBL" id="JARRAG010000001">
    <property type="protein sequence ID" value="MDG3003683.1"/>
    <property type="molecule type" value="Genomic_DNA"/>
</dbReference>
<dbReference type="PANTHER" id="PTHR48111:SF1">
    <property type="entry name" value="TWO-COMPONENT RESPONSE REGULATOR ORR33"/>
    <property type="match status" value="1"/>
</dbReference>
<dbReference type="SUPFAM" id="SSF52172">
    <property type="entry name" value="CheY-like"/>
    <property type="match status" value="1"/>
</dbReference>
<sequence length="162" mass="17810">MSMDPLGRLLLVEDENVLRGLVHQFLTLENYDVEPVADGQAAVDAYACGGPYDVILLDLNLPVLPGVEACRQIKLMNPRQPFLVCSAAVLESHIEALHTLGVFDTLGKPYHPSELLTRIRMIMARVQAGAAITDSVRRGWRPDGRAHATLRPSALSEARMLE</sequence>
<accession>A0ABT6F7X4</accession>
<dbReference type="PANTHER" id="PTHR48111">
    <property type="entry name" value="REGULATOR OF RPOS"/>
    <property type="match status" value="1"/>
</dbReference>
<feature type="modified residue" description="4-aspartylphosphate" evidence="6">
    <location>
        <position position="58"/>
    </location>
</feature>
<dbReference type="InterPro" id="IPR011006">
    <property type="entry name" value="CheY-like_superfamily"/>
</dbReference>
<feature type="domain" description="Response regulatory" evidence="7">
    <location>
        <begin position="8"/>
        <end position="123"/>
    </location>
</feature>